<name>A0A8H5D416_9AGAR</name>
<dbReference type="PANTHER" id="PTHR43147:SF2">
    <property type="entry name" value="NADP-DEPENDENT OXIDOREDUCTASE DOMAIN-CONTAINING PROTEIN"/>
    <property type="match status" value="1"/>
</dbReference>
<protein>
    <recommendedName>
        <fullName evidence="1">NADP-dependent oxidoreductase domain-containing protein</fullName>
    </recommendedName>
</protein>
<proteinExistence type="predicted"/>
<accession>A0A8H5D416</accession>
<evidence type="ECO:0000259" key="1">
    <source>
        <dbReference type="Pfam" id="PF00248"/>
    </source>
</evidence>
<evidence type="ECO:0000313" key="3">
    <source>
        <dbReference type="Proteomes" id="UP000559027"/>
    </source>
</evidence>
<gene>
    <name evidence="2" type="ORF">D9756_007775</name>
</gene>
<dbReference type="AlphaFoldDB" id="A0A8H5D416"/>
<organism evidence="2 3">
    <name type="scientific">Leucocoprinus leucothites</name>
    <dbReference type="NCBI Taxonomy" id="201217"/>
    <lineage>
        <taxon>Eukaryota</taxon>
        <taxon>Fungi</taxon>
        <taxon>Dikarya</taxon>
        <taxon>Basidiomycota</taxon>
        <taxon>Agaricomycotina</taxon>
        <taxon>Agaricomycetes</taxon>
        <taxon>Agaricomycetidae</taxon>
        <taxon>Agaricales</taxon>
        <taxon>Agaricineae</taxon>
        <taxon>Agaricaceae</taxon>
        <taxon>Leucocoprinus</taxon>
    </lineage>
</organism>
<dbReference type="SUPFAM" id="SSF51430">
    <property type="entry name" value="NAD(P)-linked oxidoreductase"/>
    <property type="match status" value="1"/>
</dbReference>
<keyword evidence="3" id="KW-1185">Reference proteome</keyword>
<dbReference type="InterPro" id="IPR023210">
    <property type="entry name" value="NADP_OxRdtase_dom"/>
</dbReference>
<dbReference type="Gene3D" id="3.20.20.100">
    <property type="entry name" value="NADP-dependent oxidoreductase domain"/>
    <property type="match status" value="1"/>
</dbReference>
<reference evidence="2 3" key="1">
    <citation type="journal article" date="2020" name="ISME J.">
        <title>Uncovering the hidden diversity of litter-decomposition mechanisms in mushroom-forming fungi.</title>
        <authorList>
            <person name="Floudas D."/>
            <person name="Bentzer J."/>
            <person name="Ahren D."/>
            <person name="Johansson T."/>
            <person name="Persson P."/>
            <person name="Tunlid A."/>
        </authorList>
    </citation>
    <scope>NUCLEOTIDE SEQUENCE [LARGE SCALE GENOMIC DNA]</scope>
    <source>
        <strain evidence="2 3">CBS 146.42</strain>
    </source>
</reference>
<dbReference type="Proteomes" id="UP000559027">
    <property type="component" value="Unassembled WGS sequence"/>
</dbReference>
<comment type="caution">
    <text evidence="2">The sequence shown here is derived from an EMBL/GenBank/DDBJ whole genome shotgun (WGS) entry which is preliminary data.</text>
</comment>
<dbReference type="PANTHER" id="PTHR43147">
    <property type="entry name" value="PROTEIN TAS"/>
    <property type="match status" value="1"/>
</dbReference>
<feature type="domain" description="NADP-dependent oxidoreductase" evidence="1">
    <location>
        <begin position="85"/>
        <end position="370"/>
    </location>
</feature>
<dbReference type="Pfam" id="PF00248">
    <property type="entry name" value="Aldo_ket_red"/>
    <property type="match status" value="1"/>
</dbReference>
<dbReference type="EMBL" id="JAACJO010000010">
    <property type="protein sequence ID" value="KAF5353252.1"/>
    <property type="molecule type" value="Genomic_DNA"/>
</dbReference>
<evidence type="ECO:0000313" key="2">
    <source>
        <dbReference type="EMBL" id="KAF5353252.1"/>
    </source>
</evidence>
<dbReference type="InterPro" id="IPR036812">
    <property type="entry name" value="NAD(P)_OxRdtase_dom_sf"/>
</dbReference>
<sequence length="392" mass="43884">MTSVPPPSEFSWLGPVRTPRIWTGLWQLSSSAWGSADVEDIKQNLRKLVDSGHGEHHQALNYNQWDLNVQHSTFESFIHCLACNKADHYGSAENIIGQFCREIPDPSQMFIATKWCVFHKCVPTREVVLEAVKARLRDLQTTRIDLLQFHWQDYNDKGYLDALQHLQSFQADGYISNIGLCNFDTRRTDEICTVLGPGAIVSNQVQVRNSNSDNSILDYVADCSRQFSIIDTRPLHGMGDVCMKHGLKLLTYGTLCGNFLTDKWLGKPLPDPYGEGNALTPSQRKARNPHSDTQLPAILNSSLLRVLRVIGDRHGGRSIANIATRWVLDHPFVGAVLIGARLGVSEHFADNAKVFNFRLTPQDRADIEDVLASSNSRRLITSIGDCGAEYRA</sequence>
<dbReference type="OrthoDB" id="686384at2759"/>